<proteinExistence type="predicted"/>
<reference evidence="1 2" key="1">
    <citation type="submission" date="2024-08" db="EMBL/GenBank/DDBJ databases">
        <title>Insights into the chromosomal genome structure of Flemingia macrophylla.</title>
        <authorList>
            <person name="Ding Y."/>
            <person name="Zhao Y."/>
            <person name="Bi W."/>
            <person name="Wu M."/>
            <person name="Zhao G."/>
            <person name="Gong Y."/>
            <person name="Li W."/>
            <person name="Zhang P."/>
        </authorList>
    </citation>
    <scope>NUCLEOTIDE SEQUENCE [LARGE SCALE GENOMIC DNA]</scope>
    <source>
        <strain evidence="1">DYQJB</strain>
        <tissue evidence="1">Leaf</tissue>
    </source>
</reference>
<evidence type="ECO:0000313" key="2">
    <source>
        <dbReference type="Proteomes" id="UP001603857"/>
    </source>
</evidence>
<comment type="caution">
    <text evidence="1">The sequence shown here is derived from an EMBL/GenBank/DDBJ whole genome shotgun (WGS) entry which is preliminary data.</text>
</comment>
<keyword evidence="2" id="KW-1185">Reference proteome</keyword>
<accession>A0ABD1LSX9</accession>
<name>A0ABD1LSX9_9FABA</name>
<protein>
    <submittedName>
        <fullName evidence="1">Uncharacterized protein</fullName>
    </submittedName>
</protein>
<dbReference type="Proteomes" id="UP001603857">
    <property type="component" value="Unassembled WGS sequence"/>
</dbReference>
<sequence>MIVPTWKPPIFPEQPFSPHSATRALSLDDRYPRQGLFLSYMTTFLPFSSSTMCMSCFAFLDRANFSLFCANLSTSPRYKAYLIRHPSTNHPTSEMQMPQLLGPFWHQNT</sequence>
<gene>
    <name evidence="1" type="ORF">Fmac_025692</name>
</gene>
<evidence type="ECO:0000313" key="1">
    <source>
        <dbReference type="EMBL" id="KAL2326634.1"/>
    </source>
</evidence>
<dbReference type="EMBL" id="JBGMDY010000008">
    <property type="protein sequence ID" value="KAL2326634.1"/>
    <property type="molecule type" value="Genomic_DNA"/>
</dbReference>
<dbReference type="AlphaFoldDB" id="A0ABD1LSX9"/>
<organism evidence="1 2">
    <name type="scientific">Flemingia macrophylla</name>
    <dbReference type="NCBI Taxonomy" id="520843"/>
    <lineage>
        <taxon>Eukaryota</taxon>
        <taxon>Viridiplantae</taxon>
        <taxon>Streptophyta</taxon>
        <taxon>Embryophyta</taxon>
        <taxon>Tracheophyta</taxon>
        <taxon>Spermatophyta</taxon>
        <taxon>Magnoliopsida</taxon>
        <taxon>eudicotyledons</taxon>
        <taxon>Gunneridae</taxon>
        <taxon>Pentapetalae</taxon>
        <taxon>rosids</taxon>
        <taxon>fabids</taxon>
        <taxon>Fabales</taxon>
        <taxon>Fabaceae</taxon>
        <taxon>Papilionoideae</taxon>
        <taxon>50 kb inversion clade</taxon>
        <taxon>NPAAA clade</taxon>
        <taxon>indigoferoid/millettioid clade</taxon>
        <taxon>Phaseoleae</taxon>
        <taxon>Flemingia</taxon>
    </lineage>
</organism>